<evidence type="ECO:0000256" key="8">
    <source>
        <dbReference type="ARBA" id="ARBA00023128"/>
    </source>
</evidence>
<dbReference type="Proteomes" id="UP000014071">
    <property type="component" value="Unassembled WGS sequence"/>
</dbReference>
<keyword evidence="6" id="KW-1133">Transmembrane helix</keyword>
<keyword evidence="5 11" id="KW-0999">Mitochondrion inner membrane</keyword>
<dbReference type="GO" id="GO:0042407">
    <property type="term" value="P:cristae formation"/>
    <property type="evidence" value="ECO:0007669"/>
    <property type="project" value="TreeGrafter"/>
</dbReference>
<evidence type="ECO:0000256" key="9">
    <source>
        <dbReference type="ARBA" id="ARBA00023136"/>
    </source>
</evidence>
<dbReference type="InterPro" id="IPR019133">
    <property type="entry name" value="MIC60"/>
</dbReference>
<keyword evidence="8 11" id="KW-0496">Mitochondrion</keyword>
<keyword evidence="7" id="KW-0175">Coiled coil</keyword>
<comment type="subunit">
    <text evidence="11">Component of the mitochondrial contact site and cristae organizing system (MICOS) complex.</text>
</comment>
<accession>R9PDD5</accession>
<keyword evidence="14" id="KW-1185">Reference proteome</keyword>
<evidence type="ECO:0000256" key="2">
    <source>
        <dbReference type="ARBA" id="ARBA00010877"/>
    </source>
</evidence>
<feature type="region of interest" description="Disordered" evidence="12">
    <location>
        <begin position="391"/>
        <end position="422"/>
    </location>
</feature>
<evidence type="ECO:0000256" key="1">
    <source>
        <dbReference type="ARBA" id="ARBA00004434"/>
    </source>
</evidence>
<keyword evidence="9" id="KW-0472">Membrane</keyword>
<dbReference type="eggNOG" id="KOG1854">
    <property type="taxonomic scope" value="Eukaryota"/>
</dbReference>
<evidence type="ECO:0000256" key="6">
    <source>
        <dbReference type="ARBA" id="ARBA00022989"/>
    </source>
</evidence>
<evidence type="ECO:0000313" key="14">
    <source>
        <dbReference type="Proteomes" id="UP000014071"/>
    </source>
</evidence>
<dbReference type="GeneID" id="24112249"/>
<evidence type="ECO:0000256" key="4">
    <source>
        <dbReference type="ARBA" id="ARBA00022692"/>
    </source>
</evidence>
<feature type="region of interest" description="Disordered" evidence="12">
    <location>
        <begin position="283"/>
        <end position="306"/>
    </location>
</feature>
<comment type="function">
    <text evidence="10">Component of the MICOS complex, a large protein complex of the mitochondrial inner membrane that plays crucial roles in the maintenance of crista junctions, inner membrane architecture, and formation of contact sites to the outer membrane. Plays a role in keeping cristae membranes connected to the inner boundary membrane. Also promotes protein import via the mitochondrial intermembrane space assembly (MIA) pathway.</text>
</comment>
<protein>
    <recommendedName>
        <fullName evidence="3 11">MICOS complex subunit MIC60</fullName>
    </recommendedName>
    <alternativeName>
        <fullName evidence="11">Mitofilin</fullName>
    </alternativeName>
</protein>
<evidence type="ECO:0000256" key="3">
    <source>
        <dbReference type="ARBA" id="ARBA00018116"/>
    </source>
</evidence>
<reference evidence="14" key="1">
    <citation type="journal article" date="2013" name="Genome Announc.">
        <title>Draft genome sequence of the basidiomycetous yeast-like fungus Pseudozyma hubeiensis SY62, which produces an abundant amount of the biosurfactant mannosylerythritol lipids.</title>
        <authorList>
            <person name="Konishi M."/>
            <person name="Hatada Y."/>
            <person name="Horiuchi J."/>
        </authorList>
    </citation>
    <scope>NUCLEOTIDE SEQUENCE [LARGE SCALE GENOMIC DNA]</scope>
    <source>
        <strain evidence="14">SY62</strain>
    </source>
</reference>
<comment type="subcellular location">
    <subcellularLocation>
        <location evidence="1 11">Mitochondrion inner membrane</location>
        <topology evidence="1 11">Single-pass membrane protein</topology>
    </subcellularLocation>
</comment>
<comment type="similarity">
    <text evidence="2 11">Belongs to the MICOS complex subunit Mic60 family.</text>
</comment>
<dbReference type="OrthoDB" id="10261039at2759"/>
<dbReference type="HOGENOM" id="CLU_008024_1_1_1"/>
<proteinExistence type="inferred from homology"/>
<dbReference type="PANTHER" id="PTHR15415:SF7">
    <property type="entry name" value="MICOS COMPLEX SUBUNIT MIC60"/>
    <property type="match status" value="1"/>
</dbReference>
<dbReference type="GO" id="GO:0061617">
    <property type="term" value="C:MICOS complex"/>
    <property type="evidence" value="ECO:0007669"/>
    <property type="project" value="TreeGrafter"/>
</dbReference>
<gene>
    <name evidence="13" type="ORF">PHSY_006984</name>
</gene>
<feature type="region of interest" description="Disordered" evidence="12">
    <location>
        <begin position="161"/>
        <end position="190"/>
    </location>
</feature>
<evidence type="ECO:0000313" key="13">
    <source>
        <dbReference type="EMBL" id="GAC99383.1"/>
    </source>
</evidence>
<dbReference type="RefSeq" id="XP_012192970.1">
    <property type="nucleotide sequence ID" value="XM_012337580.1"/>
</dbReference>
<dbReference type="PANTHER" id="PTHR15415">
    <property type="entry name" value="MITOFILIN"/>
    <property type="match status" value="1"/>
</dbReference>
<dbReference type="STRING" id="1305764.R9PDD5"/>
<keyword evidence="4 11" id="KW-0812">Transmembrane</keyword>
<evidence type="ECO:0000256" key="11">
    <source>
        <dbReference type="RuleBase" id="RU363000"/>
    </source>
</evidence>
<dbReference type="Pfam" id="PF09731">
    <property type="entry name" value="Mitofilin"/>
    <property type="match status" value="1"/>
</dbReference>
<name>R9PDD5_PSEHS</name>
<feature type="compositionally biased region" description="Basic and acidic residues" evidence="12">
    <location>
        <begin position="293"/>
        <end position="303"/>
    </location>
</feature>
<dbReference type="AlphaFoldDB" id="R9PDD5"/>
<evidence type="ECO:0000256" key="7">
    <source>
        <dbReference type="ARBA" id="ARBA00023054"/>
    </source>
</evidence>
<organism evidence="13 14">
    <name type="scientific">Pseudozyma hubeiensis (strain SY62)</name>
    <name type="common">Yeast</name>
    <dbReference type="NCBI Taxonomy" id="1305764"/>
    <lineage>
        <taxon>Eukaryota</taxon>
        <taxon>Fungi</taxon>
        <taxon>Dikarya</taxon>
        <taxon>Basidiomycota</taxon>
        <taxon>Ustilaginomycotina</taxon>
        <taxon>Ustilaginomycetes</taxon>
        <taxon>Ustilaginales</taxon>
        <taxon>Ustilaginaceae</taxon>
        <taxon>Pseudozyma</taxon>
    </lineage>
</organism>
<sequence>MVAMMNRAAALRKAAALAPSSAARSSGAAGARTYATGVDGSSRSGFGRFFVYSTVGATLFYGISTVAALNNDRYSHFFVESIPGGERIIDYLDTHDVGQEIKNINLHGYGDKAIDVTKTAYDSVSGAVGRVISGDAGASESAGDERDARLRVAEARAKAKDEAEKLAQKAKSGAKKAEHEAQSALQTVQDKTSELVNRAKAAAERAEAKVRGQATEARTDGRNVIQRAVDSVQVMTDIGANTKAAPSKSAAPGKGPKEEIKETYTGELPVNHEAPIGYAAPRRDRGLQAPEHPTARLRPDPEAPKLPLLAPSIKSLSASEPMIAQLAGTIDELTTFLKETPSSGANAKGVLESAQIDLQQLSQRLETIKRQEAKRVEDSLAAQAKRYEAQISQQSQEAANKLSSRESDWQKSFEEEHAKQTQQFKEKLEKELATQSQIINERLKEEVIAQGIELQRRWMKDIKSKVEEERGGRLAKLDELATELKSLEKVSLDNSNVLDENVSVHTLWTAVRAVQHALDDVSATKRPFAEQLRVLKGTTKARDDPVLSAAIEALDASGAAETGVESFTTLKQWFDNKVGPRVRQVSLVPSPETSGVLSHLASAALSPILFHKKGLVAGEDVPSVLARAEYYLDRKDLDSATRELNQLKGWPKLLASDWLAASRKRLEVQQALDVVQTEASLASLMVSA</sequence>
<feature type="compositionally biased region" description="Basic and acidic residues" evidence="12">
    <location>
        <begin position="403"/>
        <end position="422"/>
    </location>
</feature>
<evidence type="ECO:0000256" key="12">
    <source>
        <dbReference type="SAM" id="MobiDB-lite"/>
    </source>
</evidence>
<evidence type="ECO:0000256" key="10">
    <source>
        <dbReference type="ARBA" id="ARBA00025571"/>
    </source>
</evidence>
<dbReference type="EMBL" id="DF238831">
    <property type="protein sequence ID" value="GAC99383.1"/>
    <property type="molecule type" value="Genomic_DNA"/>
</dbReference>
<evidence type="ECO:0000256" key="5">
    <source>
        <dbReference type="ARBA" id="ARBA00022792"/>
    </source>
</evidence>